<dbReference type="HOGENOM" id="CLU_072377_1_0_1"/>
<reference evidence="5" key="2">
    <citation type="submission" date="2012-11" db="EMBL/GenBank/DDBJ databases">
        <authorList>
            <person name="Kuo A."/>
            <person name="Curtis B.A."/>
            <person name="Tanifuji G."/>
            <person name="Burki F."/>
            <person name="Gruber A."/>
            <person name="Irimia M."/>
            <person name="Maruyama S."/>
            <person name="Arias M.C."/>
            <person name="Ball S.G."/>
            <person name="Gile G.H."/>
            <person name="Hirakawa Y."/>
            <person name="Hopkins J.F."/>
            <person name="Rensing S.A."/>
            <person name="Schmutz J."/>
            <person name="Symeonidi A."/>
            <person name="Elias M."/>
            <person name="Eveleigh R.J."/>
            <person name="Herman E.K."/>
            <person name="Klute M.J."/>
            <person name="Nakayama T."/>
            <person name="Obornik M."/>
            <person name="Reyes-Prieto A."/>
            <person name="Armbrust E.V."/>
            <person name="Aves S.J."/>
            <person name="Beiko R.G."/>
            <person name="Coutinho P."/>
            <person name="Dacks J.B."/>
            <person name="Durnford D.G."/>
            <person name="Fast N.M."/>
            <person name="Green B.R."/>
            <person name="Grisdale C."/>
            <person name="Hempe F."/>
            <person name="Henrissat B."/>
            <person name="Hoppner M.P."/>
            <person name="Ishida K.-I."/>
            <person name="Kim E."/>
            <person name="Koreny L."/>
            <person name="Kroth P.G."/>
            <person name="Liu Y."/>
            <person name="Malik S.-B."/>
            <person name="Maier U.G."/>
            <person name="McRose D."/>
            <person name="Mock T."/>
            <person name="Neilson J.A."/>
            <person name="Onodera N.T."/>
            <person name="Poole A.M."/>
            <person name="Pritham E.J."/>
            <person name="Richards T.A."/>
            <person name="Rocap G."/>
            <person name="Roy S.W."/>
            <person name="Sarai C."/>
            <person name="Schaack S."/>
            <person name="Shirato S."/>
            <person name="Slamovits C.H."/>
            <person name="Spencer D.F."/>
            <person name="Suzuki S."/>
            <person name="Worden A.Z."/>
            <person name="Zauner S."/>
            <person name="Barry K."/>
            <person name="Bell C."/>
            <person name="Bharti A.K."/>
            <person name="Crow J.A."/>
            <person name="Grimwood J."/>
            <person name="Kramer R."/>
            <person name="Lindquist E."/>
            <person name="Lucas S."/>
            <person name="Salamov A."/>
            <person name="McFadden G.I."/>
            <person name="Lane C.E."/>
            <person name="Keeling P.J."/>
            <person name="Gray M.W."/>
            <person name="Grigoriev I.V."/>
            <person name="Archibald J.M."/>
        </authorList>
    </citation>
    <scope>NUCLEOTIDE SEQUENCE</scope>
    <source>
        <strain evidence="5">CCMP2712</strain>
    </source>
</reference>
<dbReference type="AlphaFoldDB" id="L1ICE2"/>
<evidence type="ECO:0000256" key="1">
    <source>
        <dbReference type="ARBA" id="ARBA00025788"/>
    </source>
</evidence>
<dbReference type="OMA" id="PLAGTNM"/>
<dbReference type="RefSeq" id="XP_005820868.1">
    <property type="nucleotide sequence ID" value="XM_005820811.1"/>
</dbReference>
<dbReference type="PROSITE" id="PS51532">
    <property type="entry name" value="PITH"/>
    <property type="match status" value="1"/>
</dbReference>
<dbReference type="PaxDb" id="55529-EKX33888"/>
<dbReference type="GeneID" id="17290632"/>
<gene>
    <name evidence="3" type="ORF">GUITHDRAFT_166353</name>
</gene>
<feature type="domain" description="PITH" evidence="2">
    <location>
        <begin position="1"/>
        <end position="173"/>
    </location>
</feature>
<dbReference type="GO" id="GO:0005737">
    <property type="term" value="C:cytoplasm"/>
    <property type="evidence" value="ECO:0007669"/>
    <property type="project" value="UniProtKB-ARBA"/>
</dbReference>
<evidence type="ECO:0000259" key="2">
    <source>
        <dbReference type="PROSITE" id="PS51532"/>
    </source>
</evidence>
<dbReference type="PANTHER" id="PTHR12175:SF5">
    <property type="entry name" value="OS03G0795500 PROTEIN"/>
    <property type="match status" value="1"/>
</dbReference>
<evidence type="ECO:0000313" key="4">
    <source>
        <dbReference type="EnsemblProtists" id="EKX33888"/>
    </source>
</evidence>
<accession>L1ICE2</accession>
<dbReference type="SUPFAM" id="SSF49785">
    <property type="entry name" value="Galactose-binding domain-like"/>
    <property type="match status" value="1"/>
</dbReference>
<keyword evidence="5" id="KW-1185">Reference proteome</keyword>
<dbReference type="Gene3D" id="2.60.120.470">
    <property type="entry name" value="PITH domain"/>
    <property type="match status" value="1"/>
</dbReference>
<proteinExistence type="inferred from homology"/>
<dbReference type="EMBL" id="JH993126">
    <property type="protein sequence ID" value="EKX33888.1"/>
    <property type="molecule type" value="Genomic_DNA"/>
</dbReference>
<dbReference type="KEGG" id="gtt:GUITHDRAFT_166353"/>
<organism evidence="3">
    <name type="scientific">Guillardia theta (strain CCMP2712)</name>
    <name type="common">Cryptophyte</name>
    <dbReference type="NCBI Taxonomy" id="905079"/>
    <lineage>
        <taxon>Eukaryota</taxon>
        <taxon>Cryptophyceae</taxon>
        <taxon>Pyrenomonadales</taxon>
        <taxon>Geminigeraceae</taxon>
        <taxon>Guillardia</taxon>
    </lineage>
</organism>
<name>L1ICE2_GUITC</name>
<dbReference type="OrthoDB" id="2635at2759"/>
<dbReference type="STRING" id="905079.L1ICE2"/>
<reference evidence="3 5" key="1">
    <citation type="journal article" date="2012" name="Nature">
        <title>Algal genomes reveal evolutionary mosaicism and the fate of nucleomorphs.</title>
        <authorList>
            <consortium name="DOE Joint Genome Institute"/>
            <person name="Curtis B.A."/>
            <person name="Tanifuji G."/>
            <person name="Burki F."/>
            <person name="Gruber A."/>
            <person name="Irimia M."/>
            <person name="Maruyama S."/>
            <person name="Arias M.C."/>
            <person name="Ball S.G."/>
            <person name="Gile G.H."/>
            <person name="Hirakawa Y."/>
            <person name="Hopkins J.F."/>
            <person name="Kuo A."/>
            <person name="Rensing S.A."/>
            <person name="Schmutz J."/>
            <person name="Symeonidi A."/>
            <person name="Elias M."/>
            <person name="Eveleigh R.J."/>
            <person name="Herman E.K."/>
            <person name="Klute M.J."/>
            <person name="Nakayama T."/>
            <person name="Obornik M."/>
            <person name="Reyes-Prieto A."/>
            <person name="Armbrust E.V."/>
            <person name="Aves S.J."/>
            <person name="Beiko R.G."/>
            <person name="Coutinho P."/>
            <person name="Dacks J.B."/>
            <person name="Durnford D.G."/>
            <person name="Fast N.M."/>
            <person name="Green B.R."/>
            <person name="Grisdale C.J."/>
            <person name="Hempel F."/>
            <person name="Henrissat B."/>
            <person name="Hoppner M.P."/>
            <person name="Ishida K."/>
            <person name="Kim E."/>
            <person name="Koreny L."/>
            <person name="Kroth P.G."/>
            <person name="Liu Y."/>
            <person name="Malik S.B."/>
            <person name="Maier U.G."/>
            <person name="McRose D."/>
            <person name="Mock T."/>
            <person name="Neilson J.A."/>
            <person name="Onodera N.T."/>
            <person name="Poole A.M."/>
            <person name="Pritham E.J."/>
            <person name="Richards T.A."/>
            <person name="Rocap G."/>
            <person name="Roy S.W."/>
            <person name="Sarai C."/>
            <person name="Schaack S."/>
            <person name="Shirato S."/>
            <person name="Slamovits C.H."/>
            <person name="Spencer D.F."/>
            <person name="Suzuki S."/>
            <person name="Worden A.Z."/>
            <person name="Zauner S."/>
            <person name="Barry K."/>
            <person name="Bell C."/>
            <person name="Bharti A.K."/>
            <person name="Crow J.A."/>
            <person name="Grimwood J."/>
            <person name="Kramer R."/>
            <person name="Lindquist E."/>
            <person name="Lucas S."/>
            <person name="Salamov A."/>
            <person name="McFadden G.I."/>
            <person name="Lane C.E."/>
            <person name="Keeling P.J."/>
            <person name="Gray M.W."/>
            <person name="Grigoriev I.V."/>
            <person name="Archibald J.M."/>
        </authorList>
    </citation>
    <scope>NUCLEOTIDE SEQUENCE</scope>
    <source>
        <strain evidence="3 5">CCMP2712</strain>
    </source>
</reference>
<comment type="similarity">
    <text evidence="1">Belongs to the PITHD1 family.</text>
</comment>
<evidence type="ECO:0000313" key="3">
    <source>
        <dbReference type="EMBL" id="EKX33888.1"/>
    </source>
</evidence>
<dbReference type="InterPro" id="IPR008979">
    <property type="entry name" value="Galactose-bd-like_sf"/>
</dbReference>
<dbReference type="Pfam" id="PF06201">
    <property type="entry name" value="PITH"/>
    <property type="match status" value="1"/>
</dbReference>
<dbReference type="Proteomes" id="UP000011087">
    <property type="component" value="Unassembled WGS sequence"/>
</dbReference>
<dbReference type="InterPro" id="IPR037047">
    <property type="entry name" value="PITH_dom_sf"/>
</dbReference>
<dbReference type="EnsemblProtists" id="EKX33888">
    <property type="protein sequence ID" value="EKX33888"/>
    <property type="gene ID" value="GUITHDRAFT_166353"/>
</dbReference>
<reference evidence="4" key="3">
    <citation type="submission" date="2016-03" db="UniProtKB">
        <authorList>
            <consortium name="EnsemblProtists"/>
        </authorList>
    </citation>
    <scope>IDENTIFICATION</scope>
</reference>
<evidence type="ECO:0000313" key="5">
    <source>
        <dbReference type="Proteomes" id="UP000011087"/>
    </source>
</evidence>
<protein>
    <recommendedName>
        <fullName evidence="2">PITH domain-containing protein</fullName>
    </recommendedName>
</protein>
<dbReference type="InterPro" id="IPR010400">
    <property type="entry name" value="PITH_dom"/>
</dbReference>
<dbReference type="PANTHER" id="PTHR12175">
    <property type="entry name" value="AD039 HT014 THIOREDOXIN FAMILY TRP26"/>
    <property type="match status" value="1"/>
</dbReference>
<sequence length="197" mass="22173">MEDLYDHVERKQCECLNADESFPLSNAIDREAREDDEKFLKSDCDAQLLLHIAFQQIVKIHSIVIYTCQKHRAVGPKKIALFVNKPHLDFSSCESEKTSQEMELTDDLLDGRPLELKFTSFQNVSSLSILVKGNMSGDEDEPTIISKLSFLGFTTNIEGRKRTLEEQKAACELTCSTSCFYSTNPLTSLSDQLPAIG</sequence>
<dbReference type="eggNOG" id="KOG0908">
    <property type="taxonomic scope" value="Eukaryota"/>
</dbReference>
<dbReference type="InterPro" id="IPR045099">
    <property type="entry name" value="PITH1-like"/>
</dbReference>